<proteinExistence type="predicted"/>
<feature type="domain" description="Beta-lactamase class A catalytic" evidence="3">
    <location>
        <begin position="138"/>
        <end position="277"/>
    </location>
</feature>
<evidence type="ECO:0000256" key="2">
    <source>
        <dbReference type="SAM" id="SignalP"/>
    </source>
</evidence>
<dbReference type="GO" id="GO:0008800">
    <property type="term" value="F:beta-lactamase activity"/>
    <property type="evidence" value="ECO:0007669"/>
    <property type="project" value="InterPro"/>
</dbReference>
<evidence type="ECO:0000256" key="1">
    <source>
        <dbReference type="SAM" id="MobiDB-lite"/>
    </source>
</evidence>
<feature type="compositionally biased region" description="Low complexity" evidence="1">
    <location>
        <begin position="43"/>
        <end position="63"/>
    </location>
</feature>
<sequence>MRVMRKGQRWLGGVLGGLVLLGSLVGCTPTAQATHATRPTSATSTKSPSQNPQPKQAAAATAKSQRKLRRLIQRDLQGVGGRWSVRVTRNGAQPVQITTGNHPVRRQRAASTIKLYIMLTIFQRAQRHQLRLTSATHDQLRRMIGNSDNEAANQLIATAGGLKAVNRVIRQHGFTQTTLGRHLMDVRALKNGHDNWTSVRDLTRFLTLLAQHRLLGGSADRQMLTLMRHCRNHSKLPLLVKNVTVYNKTGEYPDLGVQNDAALFRTATGRWLTVVVLSQGGRSQRQYPAMNRLGRDVVQTLH</sequence>
<dbReference type="PANTHER" id="PTHR35333">
    <property type="entry name" value="BETA-LACTAMASE"/>
    <property type="match status" value="1"/>
</dbReference>
<keyword evidence="2" id="KW-0732">Signal</keyword>
<dbReference type="GO" id="GO:0046677">
    <property type="term" value="P:response to antibiotic"/>
    <property type="evidence" value="ECO:0007669"/>
    <property type="project" value="InterPro"/>
</dbReference>
<dbReference type="GO" id="GO:0030655">
    <property type="term" value="P:beta-lactam antibiotic catabolic process"/>
    <property type="evidence" value="ECO:0007669"/>
    <property type="project" value="InterPro"/>
</dbReference>
<evidence type="ECO:0000313" key="4">
    <source>
        <dbReference type="EMBL" id="KRL46268.1"/>
    </source>
</evidence>
<dbReference type="PROSITE" id="PS51257">
    <property type="entry name" value="PROKAR_LIPOPROTEIN"/>
    <property type="match status" value="1"/>
</dbReference>
<evidence type="ECO:0000259" key="3">
    <source>
        <dbReference type="Pfam" id="PF13354"/>
    </source>
</evidence>
<dbReference type="Pfam" id="PF13354">
    <property type="entry name" value="Beta-lactamase2"/>
    <property type="match status" value="1"/>
</dbReference>
<evidence type="ECO:0000313" key="5">
    <source>
        <dbReference type="Proteomes" id="UP000051835"/>
    </source>
</evidence>
<dbReference type="AlphaFoldDB" id="A0A0R1QP19"/>
<feature type="region of interest" description="Disordered" evidence="1">
    <location>
        <begin position="32"/>
        <end position="67"/>
    </location>
</feature>
<dbReference type="Gene3D" id="3.40.710.10">
    <property type="entry name" value="DD-peptidase/beta-lactamase superfamily"/>
    <property type="match status" value="1"/>
</dbReference>
<name>A0A0R1QP19_9LACO</name>
<feature type="signal peptide" evidence="2">
    <location>
        <begin position="1"/>
        <end position="33"/>
    </location>
</feature>
<feature type="compositionally biased region" description="Polar residues" evidence="1">
    <location>
        <begin position="32"/>
        <end position="42"/>
    </location>
</feature>
<feature type="chain" id="PRO_5006409497" evidence="2">
    <location>
        <begin position="34"/>
        <end position="302"/>
    </location>
</feature>
<organism evidence="4 5">
    <name type="scientific">Levilactobacillus spicheri DSM 15429</name>
    <dbReference type="NCBI Taxonomy" id="1423805"/>
    <lineage>
        <taxon>Bacteria</taxon>
        <taxon>Bacillati</taxon>
        <taxon>Bacillota</taxon>
        <taxon>Bacilli</taxon>
        <taxon>Lactobacillales</taxon>
        <taxon>Lactobacillaceae</taxon>
        <taxon>Levilactobacillus</taxon>
    </lineage>
</organism>
<dbReference type="InterPro" id="IPR012338">
    <property type="entry name" value="Beta-lactam/transpept-like"/>
</dbReference>
<reference evidence="4 5" key="1">
    <citation type="journal article" date="2015" name="Genome Announc.">
        <title>Expanding the biotechnology potential of lactobacilli through comparative genomics of 213 strains and associated genera.</title>
        <authorList>
            <person name="Sun Z."/>
            <person name="Harris H.M."/>
            <person name="McCann A."/>
            <person name="Guo C."/>
            <person name="Argimon S."/>
            <person name="Zhang W."/>
            <person name="Yang X."/>
            <person name="Jeffery I.B."/>
            <person name="Cooney J.C."/>
            <person name="Kagawa T.F."/>
            <person name="Liu W."/>
            <person name="Song Y."/>
            <person name="Salvetti E."/>
            <person name="Wrobel A."/>
            <person name="Rasinkangas P."/>
            <person name="Parkhill J."/>
            <person name="Rea M.C."/>
            <person name="O'Sullivan O."/>
            <person name="Ritari J."/>
            <person name="Douillard F.P."/>
            <person name="Paul Ross R."/>
            <person name="Yang R."/>
            <person name="Briner A.E."/>
            <person name="Felis G.E."/>
            <person name="de Vos W.M."/>
            <person name="Barrangou R."/>
            <person name="Klaenhammer T.R."/>
            <person name="Caufield P.W."/>
            <person name="Cui Y."/>
            <person name="Zhang H."/>
            <person name="O'Toole P.W."/>
        </authorList>
    </citation>
    <scope>NUCLEOTIDE SEQUENCE [LARGE SCALE GENOMIC DNA]</scope>
    <source>
        <strain evidence="4 5">DSM 15429</strain>
    </source>
</reference>
<dbReference type="Proteomes" id="UP000051835">
    <property type="component" value="Unassembled WGS sequence"/>
</dbReference>
<dbReference type="PANTHER" id="PTHR35333:SF3">
    <property type="entry name" value="BETA-LACTAMASE-TYPE TRANSPEPTIDASE FOLD CONTAINING PROTEIN"/>
    <property type="match status" value="1"/>
</dbReference>
<dbReference type="SUPFAM" id="SSF56601">
    <property type="entry name" value="beta-lactamase/transpeptidase-like"/>
    <property type="match status" value="1"/>
</dbReference>
<comment type="caution">
    <text evidence="4">The sequence shown here is derived from an EMBL/GenBank/DDBJ whole genome shotgun (WGS) entry which is preliminary data.</text>
</comment>
<dbReference type="PATRIC" id="fig|1423805.4.peg.752"/>
<protein>
    <submittedName>
        <fullName evidence="4">Beta-lactamase</fullName>
    </submittedName>
</protein>
<accession>A0A0R1QP19</accession>
<dbReference type="InterPro" id="IPR000871">
    <property type="entry name" value="Beta-lactam_class-A"/>
</dbReference>
<dbReference type="InterPro" id="IPR045155">
    <property type="entry name" value="Beta-lactam_cat"/>
</dbReference>
<gene>
    <name evidence="4" type="ORF">FD37_GL000736</name>
</gene>
<dbReference type="EMBL" id="AZFC01000037">
    <property type="protein sequence ID" value="KRL46268.1"/>
    <property type="molecule type" value="Genomic_DNA"/>
</dbReference>